<dbReference type="Pfam" id="PF14112">
    <property type="entry name" value="DUF4284"/>
    <property type="match status" value="1"/>
</dbReference>
<dbReference type="InterPro" id="IPR025560">
    <property type="entry name" value="Imm22"/>
</dbReference>
<proteinExistence type="predicted"/>
<dbReference type="Proteomes" id="UP000030146">
    <property type="component" value="Unassembled WGS sequence"/>
</dbReference>
<sequence length="115" mass="13557">MRAQNKVSVLVANFPSKTYLEEYIQEHFTEEGDMFSDLMKDLDADFIDNQFMETLFVEKTLTISDLVDFSYSENFIHKISCDMSDSNCAIFLYDYEQKKDILSKKIKLIGVFDYR</sequence>
<organism evidence="1 2">
    <name type="scientific">Porphyromonas gulae</name>
    <dbReference type="NCBI Taxonomy" id="111105"/>
    <lineage>
        <taxon>Bacteria</taxon>
        <taxon>Pseudomonadati</taxon>
        <taxon>Bacteroidota</taxon>
        <taxon>Bacteroidia</taxon>
        <taxon>Bacteroidales</taxon>
        <taxon>Porphyromonadaceae</taxon>
        <taxon>Porphyromonas</taxon>
    </lineage>
</organism>
<accession>A0A0A2F9P2</accession>
<protein>
    <submittedName>
        <fullName evidence="1">Uncharacterized protein</fullName>
    </submittedName>
</protein>
<keyword evidence="2" id="KW-1185">Reference proteome</keyword>
<dbReference type="RefSeq" id="WP_036888631.1">
    <property type="nucleotide sequence ID" value="NZ_JRAK01000102.1"/>
</dbReference>
<evidence type="ECO:0000313" key="1">
    <source>
        <dbReference type="EMBL" id="KGN86792.1"/>
    </source>
</evidence>
<dbReference type="EMBL" id="JRAK01000102">
    <property type="protein sequence ID" value="KGN86792.1"/>
    <property type="molecule type" value="Genomic_DNA"/>
</dbReference>
<evidence type="ECO:0000313" key="2">
    <source>
        <dbReference type="Proteomes" id="UP000030146"/>
    </source>
</evidence>
<reference evidence="1 2" key="1">
    <citation type="submission" date="2014-08" db="EMBL/GenBank/DDBJ databases">
        <title>Porphyromonas gulae strain:COT-052_OH3439 Genome sequencing.</title>
        <authorList>
            <person name="Wallis C."/>
            <person name="Deusch O."/>
            <person name="O'Flynn C."/>
            <person name="Davis I."/>
            <person name="Jospin G."/>
            <person name="Darling A.E."/>
            <person name="Coil D.A."/>
            <person name="Alexiev A."/>
            <person name="Horsfall A."/>
            <person name="Kirkwood N."/>
            <person name="Harris S."/>
            <person name="Eisen J.A."/>
        </authorList>
    </citation>
    <scope>NUCLEOTIDE SEQUENCE [LARGE SCALE GENOMIC DNA]</scope>
    <source>
        <strain evidence="2">COT-052 OH3439</strain>
    </source>
</reference>
<dbReference type="AlphaFoldDB" id="A0A0A2F9P2"/>
<dbReference type="PATRIC" id="fig|111105.18.peg.2056"/>
<gene>
    <name evidence="1" type="ORF">HR15_07555</name>
</gene>
<comment type="caution">
    <text evidence="1">The sequence shown here is derived from an EMBL/GenBank/DDBJ whole genome shotgun (WGS) entry which is preliminary data.</text>
</comment>
<name>A0A0A2F9P2_9PORP</name>